<proteinExistence type="predicted"/>
<protein>
    <submittedName>
        <fullName evidence="1">Uncharacterized protein</fullName>
    </submittedName>
</protein>
<reference evidence="1 2" key="1">
    <citation type="submission" date="2020-07" db="EMBL/GenBank/DDBJ databases">
        <authorList>
            <person name="Feng H."/>
        </authorList>
    </citation>
    <scope>NUCLEOTIDE SEQUENCE [LARGE SCALE GENOMIC DNA]</scope>
    <source>
        <strain evidence="2">s-11</strain>
    </source>
</reference>
<dbReference type="Proteomes" id="UP000530514">
    <property type="component" value="Unassembled WGS sequence"/>
</dbReference>
<sequence>MEQTGLSGRLRRLKALCRMFHGNAGDNLIANNERRIRMEDQSRQYEIPDLRNHRQVMNKITELEKEIADLINKEVSLVVYAKET</sequence>
<evidence type="ECO:0000313" key="2">
    <source>
        <dbReference type="Proteomes" id="UP000530514"/>
    </source>
</evidence>
<accession>A0A7W1XBH3</accession>
<dbReference type="AlphaFoldDB" id="A0A7W1XBH3"/>
<gene>
    <name evidence="1" type="ORF">H1164_11885</name>
</gene>
<dbReference type="EMBL" id="JACEIP010000018">
    <property type="protein sequence ID" value="MBA4543591.1"/>
    <property type="molecule type" value="Genomic_DNA"/>
</dbReference>
<dbReference type="RefSeq" id="WP_152568581.1">
    <property type="nucleotide sequence ID" value="NZ_JACEIP010000018.1"/>
</dbReference>
<evidence type="ECO:0000313" key="1">
    <source>
        <dbReference type="EMBL" id="MBA4543591.1"/>
    </source>
</evidence>
<keyword evidence="2" id="KW-1185">Reference proteome</keyword>
<organism evidence="1 2">
    <name type="scientific">Thermoactinomyces daqus</name>
    <dbReference type="NCBI Taxonomy" id="1329516"/>
    <lineage>
        <taxon>Bacteria</taxon>
        <taxon>Bacillati</taxon>
        <taxon>Bacillota</taxon>
        <taxon>Bacilli</taxon>
        <taxon>Bacillales</taxon>
        <taxon>Thermoactinomycetaceae</taxon>
        <taxon>Thermoactinomyces</taxon>
    </lineage>
</organism>
<comment type="caution">
    <text evidence="1">The sequence shown here is derived from an EMBL/GenBank/DDBJ whole genome shotgun (WGS) entry which is preliminary data.</text>
</comment>
<name>A0A7W1XBH3_9BACL</name>